<organism evidence="1 2">
    <name type="scientific">Rathayibacter festucae DSM 15932</name>
    <dbReference type="NCBI Taxonomy" id="1328866"/>
    <lineage>
        <taxon>Bacteria</taxon>
        <taxon>Bacillati</taxon>
        <taxon>Actinomycetota</taxon>
        <taxon>Actinomycetes</taxon>
        <taxon>Micrococcales</taxon>
        <taxon>Microbacteriaceae</taxon>
        <taxon>Rathayibacter</taxon>
    </lineage>
</organism>
<gene>
    <name evidence="1" type="ORF">C1I64_07450</name>
</gene>
<dbReference type="EMBL" id="CP028137">
    <property type="protein sequence ID" value="AZZ51902.1"/>
    <property type="molecule type" value="Genomic_DNA"/>
</dbReference>
<sequence>MDRAQLAQWRSDRQAEIDAGGPFLAVLSSESTAGREGDRVVAAFEQPELPGAIAFECFGDGTVELQLDSDSTTGTVITGTTTVRTVDCGEGPFAIDSDFLGTEPIDLVGAATTAADRDTAWFLTVSGA</sequence>
<name>A0A3T0T070_9MICO</name>
<proteinExistence type="predicted"/>
<dbReference type="Proteomes" id="UP000285317">
    <property type="component" value="Chromosome"/>
</dbReference>
<evidence type="ECO:0000313" key="1">
    <source>
        <dbReference type="EMBL" id="AZZ51902.1"/>
    </source>
</evidence>
<dbReference type="KEGG" id="rfs:C1I64_07450"/>
<reference evidence="1 2" key="1">
    <citation type="submission" date="2018-03" db="EMBL/GenBank/DDBJ databases">
        <title>Bacteriophage NCPPB3778 and a type I-E CRISPR drive the evolution of the US Biological Select Agent, Rathayibacter toxicus.</title>
        <authorList>
            <person name="Davis E.W.II."/>
            <person name="Tabima J.F."/>
            <person name="Weisberg A.J."/>
            <person name="Dantas Lopes L."/>
            <person name="Wiseman M.S."/>
            <person name="Wiseman M.S."/>
            <person name="Pupko T."/>
            <person name="Belcher M.S."/>
            <person name="Sechler A.J."/>
            <person name="Tancos M.A."/>
            <person name="Schroeder B.K."/>
            <person name="Murray T.D."/>
            <person name="Luster D.G."/>
            <person name="Schneider W.L."/>
            <person name="Rogers E."/>
            <person name="Andreote F.D."/>
            <person name="Grunwald N.J."/>
            <person name="Putnam M.L."/>
            <person name="Chang J.H."/>
        </authorList>
    </citation>
    <scope>NUCLEOTIDE SEQUENCE [LARGE SCALE GENOMIC DNA]</scope>
    <source>
        <strain evidence="1 2">DSM 15932</strain>
    </source>
</reference>
<dbReference type="RefSeq" id="WP_127886784.1">
    <property type="nucleotide sequence ID" value="NZ_CP028137.1"/>
</dbReference>
<dbReference type="AlphaFoldDB" id="A0A3T0T070"/>
<protein>
    <submittedName>
        <fullName evidence="1">Uncharacterized protein</fullName>
    </submittedName>
</protein>
<evidence type="ECO:0000313" key="2">
    <source>
        <dbReference type="Proteomes" id="UP000285317"/>
    </source>
</evidence>
<accession>A0A3T0T070</accession>